<dbReference type="EMBL" id="UIHC01000013">
    <property type="protein sequence ID" value="SUZ31967.1"/>
    <property type="molecule type" value="Genomic_DNA"/>
</dbReference>
<keyword evidence="3" id="KW-1185">Reference proteome</keyword>
<sequence length="322" mass="35191">MTATLSIGIPSYRRADDVARQVAGMVDALPDLPVTVIDDGPDEAVAQALAPFKGRIALHRHATNLGYAVTFAELLDGCDTTHIVLSADDDLCDPEGVHALEQMVQDDTPDFASTWFVDASGTRTRGRDRRAALSLTDLRDASGHAPGLVYSAKAARAALPFLRARLDAGCYAARTYPQVLVVAYIALSGGRCVWLPVAPVREGRAHPPALQGPNGHGYDSPAARLTEAEAFEAAFAAMADFLPAAAHDRLDALRLIHRQDTYRRFMRALRKHHPELVADWLTGSLGYLRASWARHMRDLWSSKRARARAESILRESGHDTRR</sequence>
<accession>A0A3B0MLR8</accession>
<evidence type="ECO:0000259" key="1">
    <source>
        <dbReference type="Pfam" id="PF00535"/>
    </source>
</evidence>
<evidence type="ECO:0000313" key="3">
    <source>
        <dbReference type="Proteomes" id="UP000272908"/>
    </source>
</evidence>
<dbReference type="InterPro" id="IPR029044">
    <property type="entry name" value="Nucleotide-diphossugar_trans"/>
</dbReference>
<evidence type="ECO:0000313" key="2">
    <source>
        <dbReference type="EMBL" id="SUZ31967.1"/>
    </source>
</evidence>
<dbReference type="Gene3D" id="3.90.550.10">
    <property type="entry name" value="Spore Coat Polysaccharide Biosynthesis Protein SpsA, Chain A"/>
    <property type="match status" value="1"/>
</dbReference>
<dbReference type="OrthoDB" id="5291101at2"/>
<dbReference type="InterPro" id="IPR001173">
    <property type="entry name" value="Glyco_trans_2-like"/>
</dbReference>
<dbReference type="SUPFAM" id="SSF53448">
    <property type="entry name" value="Nucleotide-diphospho-sugar transferases"/>
    <property type="match status" value="1"/>
</dbReference>
<protein>
    <recommendedName>
        <fullName evidence="1">Glycosyltransferase 2-like domain-containing protein</fullName>
    </recommendedName>
</protein>
<dbReference type="Proteomes" id="UP000272908">
    <property type="component" value="Unassembled WGS sequence"/>
</dbReference>
<dbReference type="RefSeq" id="WP_121094605.1">
    <property type="nucleotide sequence ID" value="NZ_UIHC01000013.1"/>
</dbReference>
<feature type="domain" description="Glycosyltransferase 2-like" evidence="1">
    <location>
        <begin position="6"/>
        <end position="130"/>
    </location>
</feature>
<dbReference type="Pfam" id="PF00535">
    <property type="entry name" value="Glycos_transf_2"/>
    <property type="match status" value="1"/>
</dbReference>
<gene>
    <name evidence="2" type="ORF">ROE7235_01718</name>
</gene>
<organism evidence="2 3">
    <name type="scientific">Roseinatronobacter ekhonensis</name>
    <dbReference type="NCBI Taxonomy" id="254356"/>
    <lineage>
        <taxon>Bacteria</taxon>
        <taxon>Pseudomonadati</taxon>
        <taxon>Pseudomonadota</taxon>
        <taxon>Alphaproteobacteria</taxon>
        <taxon>Rhodobacterales</taxon>
        <taxon>Paracoccaceae</taxon>
        <taxon>Roseinatronobacter</taxon>
    </lineage>
</organism>
<name>A0A3B0MLR8_9RHOB</name>
<proteinExistence type="predicted"/>
<reference evidence="3" key="1">
    <citation type="submission" date="2018-08" db="EMBL/GenBank/DDBJ databases">
        <authorList>
            <person name="Rodrigo-Torres L."/>
            <person name="Arahal R. D."/>
            <person name="Lucena T."/>
        </authorList>
    </citation>
    <scope>NUCLEOTIDE SEQUENCE [LARGE SCALE GENOMIC DNA]</scope>
    <source>
        <strain evidence="3">CECT 7235</strain>
    </source>
</reference>
<dbReference type="AlphaFoldDB" id="A0A3B0MLR8"/>
<dbReference type="CDD" id="cd00761">
    <property type="entry name" value="Glyco_tranf_GTA_type"/>
    <property type="match status" value="1"/>
</dbReference>